<feature type="transmembrane region" description="Helical" evidence="9">
    <location>
        <begin position="162"/>
        <end position="178"/>
    </location>
</feature>
<keyword evidence="5 9" id="KW-1133">Transmembrane helix</keyword>
<feature type="transmembrane region" description="Helical" evidence="9">
    <location>
        <begin position="379"/>
        <end position="398"/>
    </location>
</feature>
<protein>
    <submittedName>
        <fullName evidence="11">Low-affinity glucose transporter HXT1</fullName>
    </submittedName>
</protein>
<evidence type="ECO:0000256" key="1">
    <source>
        <dbReference type="ARBA" id="ARBA00004141"/>
    </source>
</evidence>
<dbReference type="SUPFAM" id="SSF103473">
    <property type="entry name" value="MFS general substrate transporter"/>
    <property type="match status" value="1"/>
</dbReference>
<evidence type="ECO:0000256" key="3">
    <source>
        <dbReference type="ARBA" id="ARBA00022448"/>
    </source>
</evidence>
<dbReference type="PANTHER" id="PTHR48022:SF92">
    <property type="entry name" value="LOW AFFINITY GLUCOSE TRANSPORTER MSTE"/>
    <property type="match status" value="1"/>
</dbReference>
<reference evidence="11" key="1">
    <citation type="submission" date="2022-11" db="EMBL/GenBank/DDBJ databases">
        <authorList>
            <person name="Petersen C."/>
        </authorList>
    </citation>
    <scope>NUCLEOTIDE SEQUENCE</scope>
    <source>
        <strain evidence="11">IBT 19713</strain>
    </source>
</reference>
<dbReference type="InterPro" id="IPR005828">
    <property type="entry name" value="MFS_sugar_transport-like"/>
</dbReference>
<dbReference type="RefSeq" id="XP_058330402.1">
    <property type="nucleotide sequence ID" value="XM_058474662.1"/>
</dbReference>
<dbReference type="GeneID" id="83201965"/>
<dbReference type="Pfam" id="PF00083">
    <property type="entry name" value="Sugar_tr"/>
    <property type="match status" value="1"/>
</dbReference>
<feature type="region of interest" description="Disordered" evidence="8">
    <location>
        <begin position="1"/>
        <end position="31"/>
    </location>
</feature>
<dbReference type="GO" id="GO:0005351">
    <property type="term" value="F:carbohydrate:proton symporter activity"/>
    <property type="evidence" value="ECO:0007669"/>
    <property type="project" value="TreeGrafter"/>
</dbReference>
<keyword evidence="12" id="KW-1185">Reference proteome</keyword>
<keyword evidence="6 9" id="KW-0472">Membrane</keyword>
<evidence type="ECO:0000256" key="4">
    <source>
        <dbReference type="ARBA" id="ARBA00022692"/>
    </source>
</evidence>
<comment type="similarity">
    <text evidence="2 7">Belongs to the major facilitator superfamily. Sugar transporter (TC 2.A.1.1) family.</text>
</comment>
<dbReference type="NCBIfam" id="TIGR00879">
    <property type="entry name" value="SP"/>
    <property type="match status" value="1"/>
</dbReference>
<keyword evidence="4 9" id="KW-0812">Transmembrane</keyword>
<evidence type="ECO:0000313" key="11">
    <source>
        <dbReference type="EMBL" id="KAJ5232409.1"/>
    </source>
</evidence>
<feature type="region of interest" description="Disordered" evidence="8">
    <location>
        <begin position="523"/>
        <end position="546"/>
    </location>
</feature>
<name>A0A9W9NZ33_9EURO</name>
<dbReference type="PRINTS" id="PR00171">
    <property type="entry name" value="SUGRTRNSPORT"/>
</dbReference>
<dbReference type="Proteomes" id="UP001150941">
    <property type="component" value="Unassembled WGS sequence"/>
</dbReference>
<feature type="transmembrane region" description="Helical" evidence="9">
    <location>
        <begin position="103"/>
        <end position="121"/>
    </location>
</feature>
<dbReference type="InterPro" id="IPR020846">
    <property type="entry name" value="MFS_dom"/>
</dbReference>
<dbReference type="InterPro" id="IPR003663">
    <property type="entry name" value="Sugar/inositol_transpt"/>
</dbReference>
<keyword evidence="3 7" id="KW-0813">Transport</keyword>
<feature type="transmembrane region" description="Helical" evidence="9">
    <location>
        <begin position="446"/>
        <end position="468"/>
    </location>
</feature>
<evidence type="ECO:0000313" key="12">
    <source>
        <dbReference type="Proteomes" id="UP001150941"/>
    </source>
</evidence>
<feature type="compositionally biased region" description="Polar residues" evidence="8">
    <location>
        <begin position="16"/>
        <end position="31"/>
    </location>
</feature>
<feature type="transmembrane region" description="Helical" evidence="9">
    <location>
        <begin position="474"/>
        <end position="495"/>
    </location>
</feature>
<dbReference type="InterPro" id="IPR036259">
    <property type="entry name" value="MFS_trans_sf"/>
</dbReference>
<feature type="transmembrane region" description="Helical" evidence="9">
    <location>
        <begin position="312"/>
        <end position="334"/>
    </location>
</feature>
<keyword evidence="11" id="KW-0762">Sugar transport</keyword>
<dbReference type="PROSITE" id="PS00217">
    <property type="entry name" value="SUGAR_TRANSPORT_2"/>
    <property type="match status" value="1"/>
</dbReference>
<gene>
    <name evidence="11" type="ORF">N7468_005365</name>
</gene>
<feature type="transmembrane region" description="Helical" evidence="9">
    <location>
        <begin position="133"/>
        <end position="150"/>
    </location>
</feature>
<feature type="transmembrane region" description="Helical" evidence="9">
    <location>
        <begin position="410"/>
        <end position="434"/>
    </location>
</feature>
<dbReference type="PROSITE" id="PS50850">
    <property type="entry name" value="MFS"/>
    <property type="match status" value="1"/>
</dbReference>
<dbReference type="EMBL" id="JAPQKS010000004">
    <property type="protein sequence ID" value="KAJ5232409.1"/>
    <property type="molecule type" value="Genomic_DNA"/>
</dbReference>
<dbReference type="GO" id="GO:0016020">
    <property type="term" value="C:membrane"/>
    <property type="evidence" value="ECO:0007669"/>
    <property type="project" value="UniProtKB-SubCell"/>
</dbReference>
<dbReference type="PROSITE" id="PS00216">
    <property type="entry name" value="SUGAR_TRANSPORT_1"/>
    <property type="match status" value="2"/>
</dbReference>
<proteinExistence type="inferred from homology"/>
<dbReference type="PANTHER" id="PTHR48022">
    <property type="entry name" value="PLASTIDIC GLUCOSE TRANSPORTER 4"/>
    <property type="match status" value="1"/>
</dbReference>
<evidence type="ECO:0000256" key="7">
    <source>
        <dbReference type="RuleBase" id="RU003346"/>
    </source>
</evidence>
<accession>A0A9W9NZ33</accession>
<evidence type="ECO:0000256" key="5">
    <source>
        <dbReference type="ARBA" id="ARBA00022989"/>
    </source>
</evidence>
<feature type="compositionally biased region" description="Low complexity" evidence="8">
    <location>
        <begin position="523"/>
        <end position="534"/>
    </location>
</feature>
<dbReference type="Gene3D" id="1.20.1250.20">
    <property type="entry name" value="MFS general substrate transporter like domains"/>
    <property type="match status" value="1"/>
</dbReference>
<comment type="subcellular location">
    <subcellularLocation>
        <location evidence="1">Membrane</location>
        <topology evidence="1">Multi-pass membrane protein</topology>
    </subcellularLocation>
</comment>
<organism evidence="11 12">
    <name type="scientific">Penicillium chermesinum</name>
    <dbReference type="NCBI Taxonomy" id="63820"/>
    <lineage>
        <taxon>Eukaryota</taxon>
        <taxon>Fungi</taxon>
        <taxon>Dikarya</taxon>
        <taxon>Ascomycota</taxon>
        <taxon>Pezizomycotina</taxon>
        <taxon>Eurotiomycetes</taxon>
        <taxon>Eurotiomycetidae</taxon>
        <taxon>Eurotiales</taxon>
        <taxon>Aspergillaceae</taxon>
        <taxon>Penicillium</taxon>
    </lineage>
</organism>
<feature type="transmembrane region" description="Helical" evidence="9">
    <location>
        <begin position="52"/>
        <end position="73"/>
    </location>
</feature>
<evidence type="ECO:0000256" key="2">
    <source>
        <dbReference type="ARBA" id="ARBA00010992"/>
    </source>
</evidence>
<feature type="transmembrane region" description="Helical" evidence="9">
    <location>
        <begin position="221"/>
        <end position="243"/>
    </location>
</feature>
<evidence type="ECO:0000256" key="9">
    <source>
        <dbReference type="SAM" id="Phobius"/>
    </source>
</evidence>
<dbReference type="OrthoDB" id="2241241at2759"/>
<dbReference type="InterPro" id="IPR050360">
    <property type="entry name" value="MFS_Sugar_Transporters"/>
</dbReference>
<comment type="caution">
    <text evidence="11">The sequence shown here is derived from an EMBL/GenBank/DDBJ whole genome shotgun (WGS) entry which is preliminary data.</text>
</comment>
<evidence type="ECO:0000259" key="10">
    <source>
        <dbReference type="PROSITE" id="PS50850"/>
    </source>
</evidence>
<feature type="domain" description="Major facilitator superfamily (MFS) profile" evidence="10">
    <location>
        <begin position="54"/>
        <end position="499"/>
    </location>
</feature>
<feature type="transmembrane region" description="Helical" evidence="9">
    <location>
        <begin position="190"/>
        <end position="209"/>
    </location>
</feature>
<feature type="transmembrane region" description="Helical" evidence="9">
    <location>
        <begin position="346"/>
        <end position="367"/>
    </location>
</feature>
<reference evidence="11" key="2">
    <citation type="journal article" date="2023" name="IMA Fungus">
        <title>Comparative genomic study of the Penicillium genus elucidates a diverse pangenome and 15 lateral gene transfer events.</title>
        <authorList>
            <person name="Petersen C."/>
            <person name="Sorensen T."/>
            <person name="Nielsen M.R."/>
            <person name="Sondergaard T.E."/>
            <person name="Sorensen J.L."/>
            <person name="Fitzpatrick D.A."/>
            <person name="Frisvad J.C."/>
            <person name="Nielsen K.L."/>
        </authorList>
    </citation>
    <scope>NUCLEOTIDE SEQUENCE</scope>
    <source>
        <strain evidence="11">IBT 19713</strain>
    </source>
</reference>
<evidence type="ECO:0000256" key="6">
    <source>
        <dbReference type="ARBA" id="ARBA00023136"/>
    </source>
</evidence>
<dbReference type="AlphaFoldDB" id="A0A9W9NZ33"/>
<dbReference type="CDD" id="cd17356">
    <property type="entry name" value="MFS_HXT"/>
    <property type="match status" value="1"/>
</dbReference>
<evidence type="ECO:0000256" key="8">
    <source>
        <dbReference type="SAM" id="MobiDB-lite"/>
    </source>
</evidence>
<dbReference type="FunFam" id="1.20.1250.20:FF:000044">
    <property type="entry name" value="Hexose transporter Hxt3p"/>
    <property type="match status" value="1"/>
</dbReference>
<sequence>MGVTKVFTRAKASPDSHFSSQAPTPARSNSAVEKDHAIIDDSPVKYLTWRSFILGLCVSMGGFIFGYSTGQIAGFTSMTDFQRRFAEYNHTTGQYFFSNVRNGLIVGLLSIGTMIGALVAAPMADRIGRKYSISFWALINIVGIIVQIAATDKWYQVALGRWVMGLGVGALSSVVPMYQSESAPRQVRGAMVSAFQLFVAFGIFISYIVNFGTERLNNTGSWRITMGIGFAWPLILGIGTLFLPESPRYAYRHGRTEEAREVMAKLYGVPLNHRVVAQEMNDMKQKLEEETNAGVAPWYEIFTGPRMFYRTMLGIVLQSLQQLTGANFIFYYGTSIFQGVGLSNSFVTQIILGAVNFGMTLPGLYIVEHYGRRNTLMVGAAWMFICFLIWASVGHQVLHSDPTSHPAGVAMIVFTCFFIVGFATTWGPIVWAICGEMYPFRYRATCMGIATAANWTWNFLISFFTPFINSNIDFNYGYVFAACNLAAVFVVFFFVNETQGRTLEEVDTMYVLRVLPGRAPAGRPPMASWRTSRVPPSPRRGSRRSSSTRLPRLLLLLRSLSRSNRCCFVIALNQRDL</sequence>
<dbReference type="InterPro" id="IPR005829">
    <property type="entry name" value="Sugar_transporter_CS"/>
</dbReference>